<proteinExistence type="predicted"/>
<protein>
    <submittedName>
        <fullName evidence="1">Uncharacterized protein</fullName>
    </submittedName>
</protein>
<name>A0ABV6JSA4_9PROT</name>
<evidence type="ECO:0000313" key="1">
    <source>
        <dbReference type="EMBL" id="MFC0407473.1"/>
    </source>
</evidence>
<keyword evidence="2" id="KW-1185">Reference proteome</keyword>
<sequence>MDSIPDIPEPFLERIAALPLGYSEGLCDGRRYGITLRASADGRRRWLFAEELGGTDRISCNLYQPAGRAPLLRPCEMPATKVIEFVLGLRVPA</sequence>
<organism evidence="1 2">
    <name type="scientific">Roseomonas elaeocarpi</name>
    <dbReference type="NCBI Taxonomy" id="907779"/>
    <lineage>
        <taxon>Bacteria</taxon>
        <taxon>Pseudomonadati</taxon>
        <taxon>Pseudomonadota</taxon>
        <taxon>Alphaproteobacteria</taxon>
        <taxon>Acetobacterales</taxon>
        <taxon>Roseomonadaceae</taxon>
        <taxon>Roseomonas</taxon>
    </lineage>
</organism>
<evidence type="ECO:0000313" key="2">
    <source>
        <dbReference type="Proteomes" id="UP001589865"/>
    </source>
</evidence>
<accession>A0ABV6JSA4</accession>
<dbReference type="RefSeq" id="WP_377043173.1">
    <property type="nucleotide sequence ID" value="NZ_JBHLUN010000002.1"/>
</dbReference>
<comment type="caution">
    <text evidence="1">The sequence shown here is derived from an EMBL/GenBank/DDBJ whole genome shotgun (WGS) entry which is preliminary data.</text>
</comment>
<dbReference type="Proteomes" id="UP001589865">
    <property type="component" value="Unassembled WGS sequence"/>
</dbReference>
<gene>
    <name evidence="1" type="ORF">ACFFGY_04385</name>
</gene>
<reference evidence="1 2" key="1">
    <citation type="submission" date="2024-09" db="EMBL/GenBank/DDBJ databases">
        <authorList>
            <person name="Sun Q."/>
            <person name="Mori K."/>
        </authorList>
    </citation>
    <scope>NUCLEOTIDE SEQUENCE [LARGE SCALE GENOMIC DNA]</scope>
    <source>
        <strain evidence="1 2">TBRC 5777</strain>
    </source>
</reference>
<dbReference type="EMBL" id="JBHLUN010000002">
    <property type="protein sequence ID" value="MFC0407473.1"/>
    <property type="molecule type" value="Genomic_DNA"/>
</dbReference>